<dbReference type="Ensembl" id="ENSOGAT00000034455.1">
    <property type="protein sequence ID" value="ENSOGAP00000018596.1"/>
    <property type="gene ID" value="ENSOGAG00000031015.1"/>
</dbReference>
<dbReference type="InterPro" id="IPR039213">
    <property type="entry name" value="FAM90"/>
</dbReference>
<reference evidence="4" key="3">
    <citation type="submission" date="2025-09" db="UniProtKB">
        <authorList>
            <consortium name="Ensembl"/>
        </authorList>
    </citation>
    <scope>IDENTIFICATION</scope>
</reference>
<evidence type="ECO:0000259" key="3">
    <source>
        <dbReference type="Pfam" id="PF15288"/>
    </source>
</evidence>
<feature type="region of interest" description="Disordered" evidence="2">
    <location>
        <begin position="409"/>
        <end position="433"/>
    </location>
</feature>
<dbReference type="Proteomes" id="UP000005225">
    <property type="component" value="Unassembled WGS sequence"/>
</dbReference>
<dbReference type="PANTHER" id="PTHR16035">
    <property type="entry name" value="PROTEIN FAM90A1"/>
    <property type="match status" value="1"/>
</dbReference>
<reference evidence="5" key="1">
    <citation type="submission" date="2011-03" db="EMBL/GenBank/DDBJ databases">
        <title>Version 3 of the genome sequence of Otolemur garnettii (Bushbaby).</title>
        <authorList>
            <consortium name="The Broad Institute Genome Sequencing Platform"/>
            <person name="Di Palma F."/>
            <person name="Johnson J."/>
            <person name="Lander E.S."/>
            <person name="Lindblad-Toh K."/>
            <person name="Jaffe D.B."/>
            <person name="Gnerre S."/>
            <person name="MacCallum I."/>
            <person name="Przybylski D."/>
            <person name="Ribeiro F.J."/>
            <person name="Burton J.N."/>
            <person name="Walker B.J."/>
            <person name="Sharpe T."/>
            <person name="Hall G."/>
        </authorList>
    </citation>
    <scope>NUCLEOTIDE SEQUENCE [LARGE SCALE GENOMIC DNA]</scope>
</reference>
<evidence type="ECO:0000313" key="4">
    <source>
        <dbReference type="Ensembl" id="ENSOGAP00000018596.1"/>
    </source>
</evidence>
<keyword evidence="5" id="KW-1185">Reference proteome</keyword>
<protein>
    <recommendedName>
        <fullName evidence="3">Zinc knuckle domain-containing protein</fullName>
    </recommendedName>
</protein>
<evidence type="ECO:0000313" key="5">
    <source>
        <dbReference type="Proteomes" id="UP000005225"/>
    </source>
</evidence>
<dbReference type="HOGENOM" id="CLU_047915_0_1_1"/>
<feature type="domain" description="Zinc knuckle" evidence="3">
    <location>
        <begin position="41"/>
        <end position="82"/>
    </location>
</feature>
<feature type="compositionally biased region" description="Basic residues" evidence="2">
    <location>
        <begin position="1"/>
        <end position="10"/>
    </location>
</feature>
<dbReference type="eggNOG" id="ENOG502RU1C">
    <property type="taxonomic scope" value="Eukaryota"/>
</dbReference>
<organism evidence="4 5">
    <name type="scientific">Otolemur garnettii</name>
    <name type="common">Small-eared galago</name>
    <name type="synonym">Garnett's greater bushbaby</name>
    <dbReference type="NCBI Taxonomy" id="30611"/>
    <lineage>
        <taxon>Eukaryota</taxon>
        <taxon>Metazoa</taxon>
        <taxon>Chordata</taxon>
        <taxon>Craniata</taxon>
        <taxon>Vertebrata</taxon>
        <taxon>Euteleostomi</taxon>
        <taxon>Mammalia</taxon>
        <taxon>Eutheria</taxon>
        <taxon>Euarchontoglires</taxon>
        <taxon>Primates</taxon>
        <taxon>Strepsirrhini</taxon>
        <taxon>Lorisiformes</taxon>
        <taxon>Galagidae</taxon>
        <taxon>Otolemur</taxon>
    </lineage>
</organism>
<dbReference type="Pfam" id="PF15288">
    <property type="entry name" value="zf-CCHC_6"/>
    <property type="match status" value="1"/>
</dbReference>
<name>H0XR54_OTOGA</name>
<dbReference type="STRING" id="30611.ENSOGAP00000018596"/>
<feature type="region of interest" description="Disordered" evidence="2">
    <location>
        <begin position="1"/>
        <end position="165"/>
    </location>
</feature>
<feature type="compositionally biased region" description="Basic and acidic residues" evidence="2">
    <location>
        <begin position="132"/>
        <end position="143"/>
    </location>
</feature>
<dbReference type="FunCoup" id="H0XR54">
    <property type="interactions" value="53"/>
</dbReference>
<sequence length="460" mass="50559">NSKKMRPHSLRKTDSQAKIMRKPQRSPALCKVPPPEEENPRIKCKECGAFGHRASSRRCPIRKCPGALCPQPVFPNRGKENLEPRQPQVLKNPEPGQQSEREKEQKPREEQQQSPPLPRVFPRSSPGWKPQNRKESSESRDPLRTLTRPMPVNPRKKGPVLDPVRSIQPPVKCDLTFTSCSVSPMKMQALNSLSSNAASQKQAVALSDTHRPALKHRGHEALYLEKRAHGWTDNCVPAVPQAASKPRGLGHVLNPWEQAKCPEVISQAGPPPATQSLGQNVNFSIRAPGKRSGQNPICTGPCLQKKPRLSPFQTPQKSTQRPELHPLGTAQPVTSATGFEAKVSPQLTKKTSAQVPSIDVQLSHHPPILSFLQACTEPTVLSPSYVPAPPLRMVFKRLDNGWWSSGLLMAPSSSPPEKPGPPAQDQSVLEKSEVQCTQGPLSVLYEDLQLSSSSEDGDTD</sequence>
<evidence type="ECO:0000256" key="1">
    <source>
        <dbReference type="ARBA" id="ARBA00007943"/>
    </source>
</evidence>
<dbReference type="InParanoid" id="H0XR54"/>
<comment type="similarity">
    <text evidence="1">Belongs to the FAM90 family.</text>
</comment>
<dbReference type="AlphaFoldDB" id="H0XR54"/>
<dbReference type="GeneTree" id="ENSGT00910000144208"/>
<evidence type="ECO:0000256" key="2">
    <source>
        <dbReference type="SAM" id="MobiDB-lite"/>
    </source>
</evidence>
<feature type="region of interest" description="Disordered" evidence="2">
    <location>
        <begin position="303"/>
        <end position="331"/>
    </location>
</feature>
<dbReference type="PANTHER" id="PTHR16035:SF14">
    <property type="entry name" value="FAMILY WITH SEQUENCE SIMILARITY 90 MEMBER A11, PSEUDOGENE-RELATED"/>
    <property type="match status" value="1"/>
</dbReference>
<dbReference type="EMBL" id="AAQR03106072">
    <property type="status" value="NOT_ANNOTATED_CDS"/>
    <property type="molecule type" value="Genomic_DNA"/>
</dbReference>
<proteinExistence type="inferred from homology"/>
<dbReference type="InterPro" id="IPR041670">
    <property type="entry name" value="Znf-CCHC_6"/>
</dbReference>
<dbReference type="OMA" id="CWNGALV"/>
<feature type="compositionally biased region" description="Polar residues" evidence="2">
    <location>
        <begin position="311"/>
        <end position="321"/>
    </location>
</feature>
<feature type="compositionally biased region" description="Basic and acidic residues" evidence="2">
    <location>
        <begin position="99"/>
        <end position="111"/>
    </location>
</feature>
<accession>H0XR54</accession>
<reference evidence="4" key="2">
    <citation type="submission" date="2025-08" db="UniProtKB">
        <authorList>
            <consortium name="Ensembl"/>
        </authorList>
    </citation>
    <scope>IDENTIFICATION</scope>
</reference>
<feature type="compositionally biased region" description="Pro residues" evidence="2">
    <location>
        <begin position="413"/>
        <end position="422"/>
    </location>
</feature>